<keyword evidence="4" id="KW-1185">Reference proteome</keyword>
<dbReference type="PANTHER" id="PTHR46268">
    <property type="entry name" value="STRESS RESPONSE PROTEIN NHAX"/>
    <property type="match status" value="1"/>
</dbReference>
<evidence type="ECO:0000313" key="4">
    <source>
        <dbReference type="Proteomes" id="UP000291838"/>
    </source>
</evidence>
<dbReference type="PRINTS" id="PR01438">
    <property type="entry name" value="UNVRSLSTRESS"/>
</dbReference>
<dbReference type="EMBL" id="SDWS01000015">
    <property type="protein sequence ID" value="RYB88404.1"/>
    <property type="molecule type" value="Genomic_DNA"/>
</dbReference>
<evidence type="ECO:0000259" key="2">
    <source>
        <dbReference type="Pfam" id="PF00582"/>
    </source>
</evidence>
<dbReference type="OrthoDB" id="5179911at2"/>
<dbReference type="Pfam" id="PF00582">
    <property type="entry name" value="Usp"/>
    <property type="match status" value="2"/>
</dbReference>
<dbReference type="CDD" id="cd00293">
    <property type="entry name" value="USP-like"/>
    <property type="match status" value="1"/>
</dbReference>
<dbReference type="InterPro" id="IPR014729">
    <property type="entry name" value="Rossmann-like_a/b/a_fold"/>
</dbReference>
<evidence type="ECO:0000313" key="3">
    <source>
        <dbReference type="EMBL" id="RYB88404.1"/>
    </source>
</evidence>
<comment type="similarity">
    <text evidence="1">Belongs to the universal stress protein A family.</text>
</comment>
<dbReference type="SUPFAM" id="SSF52402">
    <property type="entry name" value="Adenine nucleotide alpha hydrolases-like"/>
    <property type="match status" value="2"/>
</dbReference>
<comment type="caution">
    <text evidence="3">The sequence shown here is derived from an EMBL/GenBank/DDBJ whole genome shotgun (WGS) entry which is preliminary data.</text>
</comment>
<dbReference type="InterPro" id="IPR006016">
    <property type="entry name" value="UspA"/>
</dbReference>
<protein>
    <submittedName>
        <fullName evidence="3">Universal stress protein</fullName>
    </submittedName>
</protein>
<accession>A0A4Q2RKT9</accession>
<proteinExistence type="inferred from homology"/>
<reference evidence="3 4" key="1">
    <citation type="submission" date="2019-01" db="EMBL/GenBank/DDBJ databases">
        <title>Novel species of Nocardioides.</title>
        <authorList>
            <person name="Liu Q."/>
            <person name="Xin Y.-H."/>
        </authorList>
    </citation>
    <scope>NUCLEOTIDE SEQUENCE [LARGE SCALE GENOMIC DNA]</scope>
    <source>
        <strain evidence="3 4">HLT3-15</strain>
    </source>
</reference>
<name>A0A4Q2RKT9_9ACTN</name>
<feature type="domain" description="UspA" evidence="2">
    <location>
        <begin position="5"/>
        <end position="139"/>
    </location>
</feature>
<sequence>MTTAPILLAYDGSADADRALEWAAEESRGTGLPVRVMTVEDVQETPMVVSMRHGVPVAVASTVPEVLDRARTALTGAGVGVATFDHAVGSVVGELLEAAASASLVVLGSRGHAPASEMILGSVSQHVARHATSPVVVVREPRDPGARRIVVGVDGSPGSRAALELACRRAERTGGTVVALHGWYVHVPSTDVWSAVPRSLADEDERRRLLSESVAGVREDHPDVELELEAIGTSPATALVDASASASLVVVGARGRSFVGGLLLGSVSQSVLRHAQCPVAVAR</sequence>
<dbReference type="RefSeq" id="WP_129479549.1">
    <property type="nucleotide sequence ID" value="NZ_SDWS01000015.1"/>
</dbReference>
<dbReference type="Gene3D" id="3.40.50.620">
    <property type="entry name" value="HUPs"/>
    <property type="match status" value="2"/>
</dbReference>
<dbReference type="PANTHER" id="PTHR46268:SF6">
    <property type="entry name" value="UNIVERSAL STRESS PROTEIN UP12"/>
    <property type="match status" value="1"/>
</dbReference>
<feature type="domain" description="UspA" evidence="2">
    <location>
        <begin position="147"/>
        <end position="283"/>
    </location>
</feature>
<evidence type="ECO:0000256" key="1">
    <source>
        <dbReference type="ARBA" id="ARBA00008791"/>
    </source>
</evidence>
<organism evidence="3 4">
    <name type="scientific">Nocardioides glacieisoli</name>
    <dbReference type="NCBI Taxonomy" id="1168730"/>
    <lineage>
        <taxon>Bacteria</taxon>
        <taxon>Bacillati</taxon>
        <taxon>Actinomycetota</taxon>
        <taxon>Actinomycetes</taxon>
        <taxon>Propionibacteriales</taxon>
        <taxon>Nocardioidaceae</taxon>
        <taxon>Nocardioides</taxon>
    </lineage>
</organism>
<dbReference type="InterPro" id="IPR006015">
    <property type="entry name" value="Universal_stress_UspA"/>
</dbReference>
<dbReference type="AlphaFoldDB" id="A0A4Q2RKT9"/>
<gene>
    <name evidence="3" type="ORF">EUA06_21310</name>
</gene>
<dbReference type="Proteomes" id="UP000291838">
    <property type="component" value="Unassembled WGS sequence"/>
</dbReference>